<reference evidence="2" key="2">
    <citation type="journal article" date="2000" name="Genome Res.">
        <title>Normalization and subtraction of cap-trapper-selected cDNAs to prepare full-length cDNA libraries for rapid discovery of new genes.</title>
        <authorList>
            <person name="Carninci P."/>
            <person name="Shibata Y."/>
            <person name="Hayatsu N."/>
            <person name="Sugahara Y."/>
            <person name="Shibata K."/>
            <person name="Itoh M."/>
            <person name="Konno H."/>
            <person name="Okazaki Y."/>
            <person name="Muramatsu M."/>
            <person name="Hayashizaki Y."/>
        </authorList>
    </citation>
    <scope>NUCLEOTIDE SEQUENCE</scope>
    <source>
        <strain evidence="2">C57BL/6J</strain>
    </source>
</reference>
<dbReference type="PANTHER" id="PTHR23084">
    <property type="entry name" value="PHOSPHATIDYLINOSITOL-4-PHOSPHATE 5-KINASE RELATED"/>
    <property type="match status" value="1"/>
</dbReference>
<dbReference type="PANTHER" id="PTHR23084:SF263">
    <property type="entry name" value="MORN REPEAT-CONTAINING PROTEIN 1"/>
    <property type="match status" value="1"/>
</dbReference>
<dbReference type="AGR" id="MGI:1924116"/>
<accession>Q3UFT6</accession>
<dbReference type="SMART" id="SM00698">
    <property type="entry name" value="MORN"/>
    <property type="match status" value="4"/>
</dbReference>
<evidence type="ECO:0000313" key="3">
    <source>
        <dbReference type="MGI" id="MGI:1924116"/>
    </source>
</evidence>
<reference evidence="2" key="1">
    <citation type="journal article" date="1999" name="Methods Enzymol.">
        <title>High-efficiency full-length cDNA cloning.</title>
        <authorList>
            <person name="Carninci P."/>
            <person name="Hayashizaki Y."/>
        </authorList>
    </citation>
    <scope>NUCLEOTIDE SEQUENCE</scope>
    <source>
        <strain evidence="2">C57BL/6J</strain>
    </source>
</reference>
<evidence type="ECO:0000256" key="1">
    <source>
        <dbReference type="ARBA" id="ARBA00022737"/>
    </source>
</evidence>
<dbReference type="InterPro" id="IPR003409">
    <property type="entry name" value="MORN"/>
</dbReference>
<proteinExistence type="evidence at transcript level"/>
<keyword evidence="1" id="KW-0677">Repeat</keyword>
<dbReference type="EMBL" id="AK148312">
    <property type="protein sequence ID" value="BAE28474.1"/>
    <property type="molecule type" value="mRNA"/>
</dbReference>
<dbReference type="MGI" id="MGI:1924116">
    <property type="gene designation" value="Morn1"/>
</dbReference>
<dbReference type="Gene3D" id="2.20.110.10">
    <property type="entry name" value="Histone H3 K4-specific methyltransferase SET7/9 N-terminal domain"/>
    <property type="match status" value="2"/>
</dbReference>
<evidence type="ECO:0000313" key="2">
    <source>
        <dbReference type="EMBL" id="BAE28474.1"/>
    </source>
</evidence>
<reference evidence="2" key="3">
    <citation type="journal article" date="2000" name="Genome Res.">
        <title>RIKEN integrated sequence analysis (RISA) system--384-format sequencing pipeline with 384 multicapillary sequencer.</title>
        <authorList>
            <person name="Shibata K."/>
            <person name="Itoh M."/>
            <person name="Aizawa K."/>
            <person name="Nagaoka S."/>
            <person name="Sasaki N."/>
            <person name="Carninci P."/>
            <person name="Konno H."/>
            <person name="Akiyama J."/>
            <person name="Nishi K."/>
            <person name="Kitsunai T."/>
            <person name="Tashiro H."/>
            <person name="Itoh M."/>
            <person name="Sumi N."/>
            <person name="Ishii Y."/>
            <person name="Nakamura S."/>
            <person name="Hazama M."/>
            <person name="Nishine T."/>
            <person name="Harada A."/>
            <person name="Yamamoto R."/>
            <person name="Matsumoto H."/>
            <person name="Sakaguchi S."/>
            <person name="Ikegami T."/>
            <person name="Kashiwagi K."/>
            <person name="Fujiwake S."/>
            <person name="Inoue K."/>
            <person name="Togawa Y."/>
            <person name="Izawa M."/>
            <person name="Ohara E."/>
            <person name="Watahiki M."/>
            <person name="Yoneda Y."/>
            <person name="Ishikawa T."/>
            <person name="Ozawa K."/>
            <person name="Tanaka T."/>
            <person name="Matsuura S."/>
            <person name="Kawai J."/>
            <person name="Okazaki Y."/>
            <person name="Muramatsu M."/>
            <person name="Inoue Y."/>
            <person name="Kira A."/>
            <person name="Hayashizaki Y."/>
        </authorList>
    </citation>
    <scope>NUCLEOTIDE SEQUENCE</scope>
    <source>
        <strain evidence="2">C57BL/6J</strain>
    </source>
</reference>
<reference evidence="2" key="7">
    <citation type="journal article" date="2005" name="Science">
        <title>The Transcriptional Landscape of the Mammalian Genome.</title>
        <authorList>
            <consortium name="The FANTOM Consortium"/>
            <consortium name="Riken Genome Exploration Research Group and Genome Science Group (Genome Network Project Core Group)"/>
        </authorList>
    </citation>
    <scope>NUCLEOTIDE SEQUENCE</scope>
    <source>
        <strain evidence="2">C57BL/6J</strain>
    </source>
</reference>
<gene>
    <name evidence="3" type="primary">Morn1</name>
</gene>
<reference evidence="2" key="4">
    <citation type="journal article" date="2001" name="Nature">
        <title>Functional annotation of a full-length mouse cDNA collection.</title>
        <authorList>
            <consortium name="The RIKEN Genome Exploration Research Group Phase II Team and the FANTOM Consortium"/>
        </authorList>
    </citation>
    <scope>NUCLEOTIDE SEQUENCE</scope>
    <source>
        <strain evidence="2">C57BL/6J</strain>
    </source>
</reference>
<protein>
    <recommendedName>
        <fullName evidence="4">MORN repeat-containing protein 1</fullName>
    </recommendedName>
</protein>
<dbReference type="Pfam" id="PF02493">
    <property type="entry name" value="MORN"/>
    <property type="match status" value="4"/>
</dbReference>
<reference evidence="2" key="8">
    <citation type="journal article" date="2005" name="Science">
        <title>Antisense Transcription in the Mammalian Transcriptome.</title>
        <authorList>
            <consortium name="RIKEN Genome Exploration Research Group and Genome Science Group (Genome Network Project Core Group) and the FANTOM Consortium"/>
        </authorList>
    </citation>
    <scope>NUCLEOTIDE SEQUENCE</scope>
    <source>
        <strain evidence="2">C57BL/6J</strain>
    </source>
</reference>
<reference evidence="2" key="6">
    <citation type="submission" date="2004-03" db="EMBL/GenBank/DDBJ databases">
        <authorList>
            <person name="Arakawa T."/>
            <person name="Carninci P."/>
            <person name="Fukuda S."/>
            <person name="Hashizume W."/>
            <person name="Hayashida K."/>
            <person name="Hori F."/>
            <person name="Iida J."/>
            <person name="Imamura K."/>
            <person name="Imotani K."/>
            <person name="Itoh M."/>
            <person name="Kanagawa S."/>
            <person name="Kawai J."/>
            <person name="Kojima M."/>
            <person name="Konno H."/>
            <person name="Murata M."/>
            <person name="Nakamura M."/>
            <person name="Ninomiya N."/>
            <person name="Nishiyori H."/>
            <person name="Nomura K."/>
            <person name="Ohno M."/>
            <person name="Sakazume N."/>
            <person name="Sano H."/>
            <person name="Sasaki D."/>
            <person name="Shibata K."/>
            <person name="Shiraki T."/>
            <person name="Tagami M."/>
            <person name="Tagami Y."/>
            <person name="Waki K."/>
            <person name="Watahiki A."/>
            <person name="Muramatsu M."/>
            <person name="Hayashizaki Y."/>
        </authorList>
    </citation>
    <scope>NUCLEOTIDE SEQUENCE</scope>
    <source>
        <strain evidence="2">C57BL/6J</strain>
    </source>
</reference>
<organism evidence="2">
    <name type="scientific">Mus musculus</name>
    <name type="common">Mouse</name>
    <dbReference type="NCBI Taxonomy" id="10090"/>
    <lineage>
        <taxon>Eukaryota</taxon>
        <taxon>Metazoa</taxon>
        <taxon>Chordata</taxon>
        <taxon>Craniata</taxon>
        <taxon>Vertebrata</taxon>
        <taxon>Euteleostomi</taxon>
        <taxon>Mammalia</taxon>
        <taxon>Eutheria</taxon>
        <taxon>Euarchontoglires</taxon>
        <taxon>Glires</taxon>
        <taxon>Rodentia</taxon>
        <taxon>Myomorpha</taxon>
        <taxon>Muroidea</taxon>
        <taxon>Muridae</taxon>
        <taxon>Murinae</taxon>
        <taxon>Mus</taxon>
        <taxon>Mus</taxon>
    </lineage>
</organism>
<dbReference type="AlphaFoldDB" id="Q3UFT6"/>
<evidence type="ECO:0008006" key="4">
    <source>
        <dbReference type="Google" id="ProtNLM"/>
    </source>
</evidence>
<name>Q3UFT6_MOUSE</name>
<sequence length="232" mass="25644">MKYKAGGRYEGELSQGLREGQGFLEDQDGQVYQGSFHDNKRHGRGQMIFKNGDKYEGDWVRDQRQGHGVLCCADGSTYKGQWHSDVFSGLGSLVHCSGVTYCGTFINGHPAEQAKKIVILGPEVLEVVQGSPFTLSVQLQQDDGEVAKSESGRVLKISAGVRYVQLPEYSEVSFFKMDEDYMETPIQTPFGFQCISYPLSVPMSWGPEPGSTVESARADLLLSKRDSEPVLD</sequence>
<reference evidence="2" key="5">
    <citation type="journal article" date="2002" name="Nature">
        <title>Analysis of the mouse transcriptome based on functional annotation of 60,770 full-length cDNAs.</title>
        <authorList>
            <consortium name="The FANTOM Consortium and the RIKEN Genome Exploration Research Group Phase I and II Team"/>
        </authorList>
    </citation>
    <scope>NUCLEOTIDE SEQUENCE</scope>
    <source>
        <strain evidence="2">C57BL/6J</strain>
    </source>
</reference>
<dbReference type="SUPFAM" id="SSF82185">
    <property type="entry name" value="Histone H3 K4-specific methyltransferase SET7/9 N-terminal domain"/>
    <property type="match status" value="1"/>
</dbReference>